<reference evidence="2 3" key="1">
    <citation type="submission" date="2021-03" db="EMBL/GenBank/DDBJ databases">
        <title>Genomic Encyclopedia of Type Strains, Phase IV (KMG-IV): sequencing the most valuable type-strain genomes for metagenomic binning, comparative biology and taxonomic classification.</title>
        <authorList>
            <person name="Goeker M."/>
        </authorList>
    </citation>
    <scope>NUCLEOTIDE SEQUENCE [LARGE SCALE GENOMIC DNA]</scope>
    <source>
        <strain evidence="2 3">DSM 40526</strain>
    </source>
</reference>
<organism evidence="2 3">
    <name type="scientific">Streptomyces avidinii</name>
    <dbReference type="NCBI Taxonomy" id="1895"/>
    <lineage>
        <taxon>Bacteria</taxon>
        <taxon>Bacillati</taxon>
        <taxon>Actinomycetota</taxon>
        <taxon>Actinomycetes</taxon>
        <taxon>Kitasatosporales</taxon>
        <taxon>Streptomycetaceae</taxon>
        <taxon>Streptomyces</taxon>
    </lineage>
</organism>
<name>A0ABS4KXW6_STRAV</name>
<dbReference type="Proteomes" id="UP001519310">
    <property type="component" value="Unassembled WGS sequence"/>
</dbReference>
<evidence type="ECO:0000313" key="2">
    <source>
        <dbReference type="EMBL" id="MBP2034885.1"/>
    </source>
</evidence>
<feature type="region of interest" description="Disordered" evidence="1">
    <location>
        <begin position="21"/>
        <end position="54"/>
    </location>
</feature>
<proteinExistence type="predicted"/>
<evidence type="ECO:0000256" key="1">
    <source>
        <dbReference type="SAM" id="MobiDB-lite"/>
    </source>
</evidence>
<keyword evidence="3" id="KW-1185">Reference proteome</keyword>
<evidence type="ECO:0000313" key="3">
    <source>
        <dbReference type="Proteomes" id="UP001519310"/>
    </source>
</evidence>
<protein>
    <submittedName>
        <fullName evidence="2">Uncharacterized protein</fullName>
    </submittedName>
</protein>
<gene>
    <name evidence="2" type="ORF">J2Z77_000669</name>
</gene>
<dbReference type="EMBL" id="JAGGLQ010000001">
    <property type="protein sequence ID" value="MBP2034885.1"/>
    <property type="molecule type" value="Genomic_DNA"/>
</dbReference>
<comment type="caution">
    <text evidence="2">The sequence shown here is derived from an EMBL/GenBank/DDBJ whole genome shotgun (WGS) entry which is preliminary data.</text>
</comment>
<sequence length="54" mass="5647">MERCAGVGLCKHPYRFDPHRFTGPDDADNPLAGLIPQGGGDAPSVTAAPERTSP</sequence>
<dbReference type="RefSeq" id="WP_189965603.1">
    <property type="nucleotide sequence ID" value="NZ_BMVL01000002.1"/>
</dbReference>
<accession>A0ABS4KXW6</accession>